<gene>
    <name evidence="1" type="ORF">OXX778_LOCUS22808</name>
</gene>
<organism evidence="1 2">
    <name type="scientific">Brachionus calyciflorus</name>
    <dbReference type="NCBI Taxonomy" id="104777"/>
    <lineage>
        <taxon>Eukaryota</taxon>
        <taxon>Metazoa</taxon>
        <taxon>Spiralia</taxon>
        <taxon>Gnathifera</taxon>
        <taxon>Rotifera</taxon>
        <taxon>Eurotatoria</taxon>
        <taxon>Monogononta</taxon>
        <taxon>Pseudotrocha</taxon>
        <taxon>Ploima</taxon>
        <taxon>Brachionidae</taxon>
        <taxon>Brachionus</taxon>
    </lineage>
</organism>
<proteinExistence type="predicted"/>
<dbReference type="EMBL" id="CAJNOC010010317">
    <property type="protein sequence ID" value="CAF1138842.1"/>
    <property type="molecule type" value="Genomic_DNA"/>
</dbReference>
<reference evidence="1" key="1">
    <citation type="submission" date="2021-02" db="EMBL/GenBank/DDBJ databases">
        <authorList>
            <person name="Nowell W R."/>
        </authorList>
    </citation>
    <scope>NUCLEOTIDE SEQUENCE</scope>
    <source>
        <strain evidence="1">Ploen Becks lab</strain>
    </source>
</reference>
<sequence>MGFTSAAEIFCKIIREMIEDCEGSLNMVDDILVHDEDEGKG</sequence>
<comment type="caution">
    <text evidence="1">The sequence shown here is derived from an EMBL/GenBank/DDBJ whole genome shotgun (WGS) entry which is preliminary data.</text>
</comment>
<evidence type="ECO:0000313" key="1">
    <source>
        <dbReference type="EMBL" id="CAF1138842.1"/>
    </source>
</evidence>
<dbReference type="Proteomes" id="UP000663879">
    <property type="component" value="Unassembled WGS sequence"/>
</dbReference>
<accession>A0A814RUQ1</accession>
<keyword evidence="2" id="KW-1185">Reference proteome</keyword>
<name>A0A814RUQ1_9BILA</name>
<protein>
    <submittedName>
        <fullName evidence="1">Uncharacterized protein</fullName>
    </submittedName>
</protein>
<dbReference type="AlphaFoldDB" id="A0A814RUQ1"/>
<evidence type="ECO:0000313" key="2">
    <source>
        <dbReference type="Proteomes" id="UP000663879"/>
    </source>
</evidence>
<feature type="non-terminal residue" evidence="1">
    <location>
        <position position="41"/>
    </location>
</feature>